<evidence type="ECO:0000313" key="3">
    <source>
        <dbReference type="EMBL" id="KAL3881867.1"/>
    </source>
</evidence>
<dbReference type="Pfam" id="PF00531">
    <property type="entry name" value="Death"/>
    <property type="match status" value="1"/>
</dbReference>
<dbReference type="PANTHER" id="PTHR47679:SF2">
    <property type="entry name" value="C-TERMINAL OF ROC (COR) DOMAIN-CONTAINING PROTEIN"/>
    <property type="match status" value="1"/>
</dbReference>
<proteinExistence type="predicted"/>
<dbReference type="Gene3D" id="3.40.50.300">
    <property type="entry name" value="P-loop containing nucleotide triphosphate hydrolases"/>
    <property type="match status" value="1"/>
</dbReference>
<dbReference type="PROSITE" id="PS50017">
    <property type="entry name" value="DEATH_DOMAIN"/>
    <property type="match status" value="1"/>
</dbReference>
<dbReference type="AlphaFoldDB" id="A0ABD3X6I5"/>
<dbReference type="Gene3D" id="1.10.533.10">
    <property type="entry name" value="Death Domain, Fas"/>
    <property type="match status" value="1"/>
</dbReference>
<dbReference type="InterPro" id="IPR027417">
    <property type="entry name" value="P-loop_NTPase"/>
</dbReference>
<dbReference type="InterPro" id="IPR000488">
    <property type="entry name" value="Death_dom"/>
</dbReference>
<accession>A0ABD3X6I5</accession>
<evidence type="ECO:0000259" key="2">
    <source>
        <dbReference type="PROSITE" id="PS50017"/>
    </source>
</evidence>
<name>A0ABD3X6I5_SINWO</name>
<feature type="transmembrane region" description="Helical" evidence="1">
    <location>
        <begin position="366"/>
        <end position="385"/>
    </location>
</feature>
<dbReference type="SUPFAM" id="SSF52540">
    <property type="entry name" value="P-loop containing nucleoside triphosphate hydrolases"/>
    <property type="match status" value="1"/>
</dbReference>
<dbReference type="SMART" id="SM00005">
    <property type="entry name" value="DEATH"/>
    <property type="match status" value="1"/>
</dbReference>
<dbReference type="PANTHER" id="PTHR47679">
    <property type="entry name" value="PROTEIN TORNADO 1"/>
    <property type="match status" value="1"/>
</dbReference>
<dbReference type="EMBL" id="JBJQND010000003">
    <property type="protein sequence ID" value="KAL3881867.1"/>
    <property type="molecule type" value="Genomic_DNA"/>
</dbReference>
<feature type="transmembrane region" description="Helical" evidence="1">
    <location>
        <begin position="391"/>
        <end position="411"/>
    </location>
</feature>
<feature type="transmembrane region" description="Helical" evidence="1">
    <location>
        <begin position="135"/>
        <end position="156"/>
    </location>
</feature>
<evidence type="ECO:0000256" key="1">
    <source>
        <dbReference type="SAM" id="Phobius"/>
    </source>
</evidence>
<keyword evidence="4" id="KW-1185">Reference proteome</keyword>
<keyword evidence="1" id="KW-1133">Transmembrane helix</keyword>
<reference evidence="3 4" key="1">
    <citation type="submission" date="2024-11" db="EMBL/GenBank/DDBJ databases">
        <title>Chromosome-level genome assembly of the freshwater bivalve Anodonta woodiana.</title>
        <authorList>
            <person name="Chen X."/>
        </authorList>
    </citation>
    <scope>NUCLEOTIDE SEQUENCE [LARGE SCALE GENOMIC DNA]</scope>
    <source>
        <strain evidence="3">MN2024</strain>
        <tissue evidence="3">Gills</tissue>
    </source>
</reference>
<evidence type="ECO:0000313" key="4">
    <source>
        <dbReference type="Proteomes" id="UP001634394"/>
    </source>
</evidence>
<dbReference type="SUPFAM" id="SSF47986">
    <property type="entry name" value="DEATH domain"/>
    <property type="match status" value="1"/>
</dbReference>
<dbReference type="InterPro" id="IPR011029">
    <property type="entry name" value="DEATH-like_dom_sf"/>
</dbReference>
<gene>
    <name evidence="3" type="ORF">ACJMK2_028259</name>
</gene>
<feature type="transmembrane region" description="Helical" evidence="1">
    <location>
        <begin position="168"/>
        <end position="186"/>
    </location>
</feature>
<feature type="transmembrane region" description="Helical" evidence="1">
    <location>
        <begin position="232"/>
        <end position="263"/>
    </location>
</feature>
<comment type="caution">
    <text evidence="3">The sequence shown here is derived from an EMBL/GenBank/DDBJ whole genome shotgun (WGS) entry which is preliminary data.</text>
</comment>
<organism evidence="3 4">
    <name type="scientific">Sinanodonta woodiana</name>
    <name type="common">Chinese pond mussel</name>
    <name type="synonym">Anodonta woodiana</name>
    <dbReference type="NCBI Taxonomy" id="1069815"/>
    <lineage>
        <taxon>Eukaryota</taxon>
        <taxon>Metazoa</taxon>
        <taxon>Spiralia</taxon>
        <taxon>Lophotrochozoa</taxon>
        <taxon>Mollusca</taxon>
        <taxon>Bivalvia</taxon>
        <taxon>Autobranchia</taxon>
        <taxon>Heteroconchia</taxon>
        <taxon>Palaeoheterodonta</taxon>
        <taxon>Unionida</taxon>
        <taxon>Unionoidea</taxon>
        <taxon>Unionidae</taxon>
        <taxon>Unioninae</taxon>
        <taxon>Sinanodonta</taxon>
    </lineage>
</organism>
<keyword evidence="1" id="KW-0812">Transmembrane</keyword>
<sequence length="1062" mass="122253">MESGPGDSKVLYDMKLTPGMAYIYGPDGRAAHEQALKHDKDKSYRLVVNIVGKVRQGKTSLRRMLIGEDFNKHEMSTVGIEHDLVETLGMNSLSSNGIWPKIDFMQANTEECDLIVGKHVQERLKKKDQGRKTNLAILYSYMKSIILSYVMLYMYFSLATSDLTRSLPWFSVMLILGFAFSGFLLFDTVRDGFSMAVGQLCLVIYTDSLLRWRTFDMLENFRTRTCFSLTCFAALLFYAFIHAIFAFSMGTSIALGFCFILCVTESPWTSETLDSSPFSSLHLHLFVMMIINGIWSIRFPKILYGSWILVLMCIIIMPRRFSYTLLLGLGCGYSHSLNIKLGFDVYVRIVNPVLKKLTVSRRLQRLYCYAIGTLPGILIVYIFQWKFSGSLLQFIFGFIFIAFIELCHLALEGKVKSAPKASMKNATKVLDAQLRAIGMKIVIRDFAGHPLYHSVHHIYMMGHCVYMIVFSLVEAKRNFKYSITEILYWLQAIYVHDKYPAVRAFIVGTNRDDPSISKNDLADIGDRLIQSIPRQFHNMIVWNPKTDKPLYLVENSIRDEKDPDHVHLREQVLEIANDHMKPKYPIRYLYFFRVINEFRTRGKLIETLDQVMAVCQQNECHIDGPGELEDLLLFFHESGEVIYNTYDNSQNQMVVLDPRALVDIMKSIVRPPSRADRDRCFLQAWQDLDDTGIITERLLKHILEKSPIINKNVSIDSVINLLEYLDLLCYLNLCGDGRNIVGDRCYLLPALLKDILPYPQNYWEDVVEDFIFYVDFGPVVPKYIFIRLVCQCTAESDISIGTDGRYHLNACSSKALFSYQDSCSYKLELFDVSENTSPSQQLLKIVIRGNNTEGRNNLAESLCNKISNIVVRDFNKCRYKVGILCPYEGLHDFCQYEEKHIIPLYESSQTRRSFRRLDHFEDKELWCRGRPLIFRNGQVLRRSHNETGLVNAQFRQIQRQRSTMWNSNILDLPSRLYSDICDDLNIPNALGKDWTGLAGELGKSARDVELLQLRSPHDPCDALLQDWAATPVAPVVLSLVEKLRTIGRFDVIRRIEEFINSS</sequence>
<protein>
    <recommendedName>
        <fullName evidence="2">Death domain-containing protein</fullName>
    </recommendedName>
</protein>
<dbReference type="Proteomes" id="UP001634394">
    <property type="component" value="Unassembled WGS sequence"/>
</dbReference>
<feature type="transmembrane region" description="Helical" evidence="1">
    <location>
        <begin position="301"/>
        <end position="317"/>
    </location>
</feature>
<keyword evidence="1" id="KW-0472">Membrane</keyword>
<feature type="domain" description="Death" evidence="2">
    <location>
        <begin position="986"/>
        <end position="1059"/>
    </location>
</feature>